<dbReference type="GO" id="GO:0016740">
    <property type="term" value="F:transferase activity"/>
    <property type="evidence" value="ECO:0007669"/>
    <property type="project" value="UniProtKB-KW"/>
</dbReference>
<reference evidence="3" key="1">
    <citation type="submission" date="2019-03" db="EMBL/GenBank/DDBJ databases">
        <title>Complete genome of Methylacidiphilum kamchatkense Kam1.</title>
        <authorList>
            <person name="Kruse T."/>
            <person name="Murarilal Ratnadevi C."/>
            <person name="Erikstad H.-A."/>
            <person name="Birkeland N.-K."/>
        </authorList>
    </citation>
    <scope>NUCLEOTIDE SEQUENCE [LARGE SCALE GENOMIC DNA]</scope>
    <source>
        <strain evidence="3">kam1</strain>
    </source>
</reference>
<keyword evidence="1" id="KW-1133">Transmembrane helix</keyword>
<organism evidence="2 3">
    <name type="scientific">Methylacidiphilum kamchatkense Kam1</name>
    <dbReference type="NCBI Taxonomy" id="1202785"/>
    <lineage>
        <taxon>Bacteria</taxon>
        <taxon>Pseudomonadati</taxon>
        <taxon>Verrucomicrobiota</taxon>
        <taxon>Methylacidiphilae</taxon>
        <taxon>Methylacidiphilales</taxon>
        <taxon>Methylacidiphilaceae</taxon>
        <taxon>Methylacidiphilum (ex Ratnadevi et al. 2023)</taxon>
    </lineage>
</organism>
<evidence type="ECO:0000313" key="2">
    <source>
        <dbReference type="EMBL" id="QDQ41884.1"/>
    </source>
</evidence>
<name>A0A516TL40_9BACT</name>
<accession>A0A516TL40</accession>
<dbReference type="RefSeq" id="WP_143958233.1">
    <property type="nucleotide sequence ID" value="NZ_CP037899.1"/>
</dbReference>
<dbReference type="Pfam" id="PF14907">
    <property type="entry name" value="NTP_transf_5"/>
    <property type="match status" value="1"/>
</dbReference>
<gene>
    <name evidence="2" type="ORF">kam1_636</name>
</gene>
<dbReference type="Proteomes" id="UP000315925">
    <property type="component" value="Chromosome"/>
</dbReference>
<dbReference type="AlphaFoldDB" id="A0A516TL40"/>
<keyword evidence="1" id="KW-0472">Membrane</keyword>
<dbReference type="InterPro" id="IPR039498">
    <property type="entry name" value="NTP_transf_5"/>
</dbReference>
<keyword evidence="2" id="KW-0808">Transferase</keyword>
<sequence>MKTKKKKENNFILLTPEQKALLLLSNKILDDLQKTELLEIFSRQNFDWHQFFELSFQHSLWPIVYNKLKNNFPFLLPQDIDLKFHLLNKHTAKRNIFLLDEFQKILSMFHDHGIQVIPLKGLELSQRLYEDFFSKTITDIDLLVPIPAIQKAIFLLHSKLGYHSYNHSPYKLSSLFFWEKDLTLLKKKFEEDQAPSICELHWAPCFNRVLDKKFLESTWKESSMSAFEDIPLQRMPKENELLFLLTHGSKHRWEKMSYLLDLHQFILWANFSQQDWERMIEKAFCFGWNRFCLLGLALSKNYYKSPIPEPVFDILEKSWITREEIFSVSKRSSSFPLPRHFTLLELFDSKKHKFFFILKSLRFPSSEIVKTYRLPFFLSFLYIPLSAFVAIRGWIQKNCSSLREFIRRIQ</sequence>
<evidence type="ECO:0000313" key="3">
    <source>
        <dbReference type="Proteomes" id="UP000315925"/>
    </source>
</evidence>
<proteinExistence type="predicted"/>
<feature type="transmembrane region" description="Helical" evidence="1">
    <location>
        <begin position="374"/>
        <end position="395"/>
    </location>
</feature>
<evidence type="ECO:0000256" key="1">
    <source>
        <dbReference type="SAM" id="Phobius"/>
    </source>
</evidence>
<dbReference type="KEGG" id="mkc:kam1_636"/>
<dbReference type="STRING" id="1202785.A946_04650"/>
<keyword evidence="1" id="KW-0812">Transmembrane</keyword>
<dbReference type="EMBL" id="CP037899">
    <property type="protein sequence ID" value="QDQ41884.1"/>
    <property type="molecule type" value="Genomic_DNA"/>
</dbReference>
<protein>
    <submittedName>
        <fullName evidence="2">Putative nucleotidyltransferase-like protein</fullName>
    </submittedName>
</protein>